<evidence type="ECO:0000313" key="2">
    <source>
        <dbReference type="EMBL" id="TQL97028.1"/>
    </source>
</evidence>
<dbReference type="RefSeq" id="WP_185792173.1">
    <property type="nucleotide sequence ID" value="NZ_VFOZ01000001.1"/>
</dbReference>
<dbReference type="AlphaFoldDB" id="A0A543CIV6"/>
<organism evidence="2 3">
    <name type="scientific">Actinoallomurus bryophytorum</name>
    <dbReference type="NCBI Taxonomy" id="1490222"/>
    <lineage>
        <taxon>Bacteria</taxon>
        <taxon>Bacillati</taxon>
        <taxon>Actinomycetota</taxon>
        <taxon>Actinomycetes</taxon>
        <taxon>Streptosporangiales</taxon>
        <taxon>Thermomonosporaceae</taxon>
        <taxon>Actinoallomurus</taxon>
    </lineage>
</organism>
<comment type="caution">
    <text evidence="2">The sequence shown here is derived from an EMBL/GenBank/DDBJ whole genome shotgun (WGS) entry which is preliminary data.</text>
</comment>
<dbReference type="Pfam" id="PF19545">
    <property type="entry name" value="DUF6069"/>
    <property type="match status" value="1"/>
</dbReference>
<evidence type="ECO:0000313" key="3">
    <source>
        <dbReference type="Proteomes" id="UP000316096"/>
    </source>
</evidence>
<dbReference type="PROSITE" id="PS51318">
    <property type="entry name" value="TAT"/>
    <property type="match status" value="1"/>
</dbReference>
<dbReference type="InterPro" id="IPR006311">
    <property type="entry name" value="TAT_signal"/>
</dbReference>
<dbReference type="InterPro" id="IPR045713">
    <property type="entry name" value="DUF6069"/>
</dbReference>
<reference evidence="2 3" key="1">
    <citation type="submission" date="2019-06" db="EMBL/GenBank/DDBJ databases">
        <title>Sequencing the genomes of 1000 actinobacteria strains.</title>
        <authorList>
            <person name="Klenk H.-P."/>
        </authorList>
    </citation>
    <scope>NUCLEOTIDE SEQUENCE [LARGE SCALE GENOMIC DNA]</scope>
    <source>
        <strain evidence="2 3">DSM 102200</strain>
    </source>
</reference>
<dbReference type="EMBL" id="VFOZ01000001">
    <property type="protein sequence ID" value="TQL97028.1"/>
    <property type="molecule type" value="Genomic_DNA"/>
</dbReference>
<keyword evidence="1" id="KW-1133">Transmembrane helix</keyword>
<accession>A0A543CIV6</accession>
<dbReference type="Proteomes" id="UP000316096">
    <property type="component" value="Unassembled WGS sequence"/>
</dbReference>
<sequence length="147" mass="14837">MNISRKRVLTVIGAPAAALAVWAVAVPLAGATLTMRAGDDTQTVGPASIVAASLLAAVVSWVLLTLLERWVVRPGQILAIVTVPVLAASLSGPLGDAVGTTAKLVLVALHVAVVAVIAVGLVLDAGQKCGPTRTPGWRRHRDAGACG</sequence>
<feature type="transmembrane region" description="Helical" evidence="1">
    <location>
        <begin position="74"/>
        <end position="92"/>
    </location>
</feature>
<proteinExistence type="predicted"/>
<feature type="transmembrane region" description="Helical" evidence="1">
    <location>
        <begin position="47"/>
        <end position="67"/>
    </location>
</feature>
<name>A0A543CIV6_9ACTN</name>
<keyword evidence="3" id="KW-1185">Reference proteome</keyword>
<evidence type="ECO:0000256" key="1">
    <source>
        <dbReference type="SAM" id="Phobius"/>
    </source>
</evidence>
<protein>
    <submittedName>
        <fullName evidence="2">Uncharacterized protein</fullName>
    </submittedName>
</protein>
<gene>
    <name evidence="2" type="ORF">FB559_2601</name>
</gene>
<feature type="transmembrane region" description="Helical" evidence="1">
    <location>
        <begin position="104"/>
        <end position="123"/>
    </location>
</feature>
<keyword evidence="1" id="KW-0812">Transmembrane</keyword>
<keyword evidence="1" id="KW-0472">Membrane</keyword>